<evidence type="ECO:0000313" key="2">
    <source>
        <dbReference type="EMBL" id="GMI38402.1"/>
    </source>
</evidence>
<keyword evidence="1" id="KW-0472">Membrane</keyword>
<evidence type="ECO:0000256" key="1">
    <source>
        <dbReference type="SAM" id="Phobius"/>
    </source>
</evidence>
<keyword evidence="3" id="KW-1185">Reference proteome</keyword>
<reference evidence="2 3" key="1">
    <citation type="journal article" date="2023" name="Commun. Biol.">
        <title>Genome analysis of Parmales, the sister group of diatoms, reveals the evolutionary specialization of diatoms from phago-mixotrophs to photoautotrophs.</title>
        <authorList>
            <person name="Ban H."/>
            <person name="Sato S."/>
            <person name="Yoshikawa S."/>
            <person name="Yamada K."/>
            <person name="Nakamura Y."/>
            <person name="Ichinomiya M."/>
            <person name="Sato N."/>
            <person name="Blanc-Mathieu R."/>
            <person name="Endo H."/>
            <person name="Kuwata A."/>
            <person name="Ogata H."/>
        </authorList>
    </citation>
    <scope>NUCLEOTIDE SEQUENCE [LARGE SCALE GENOMIC DNA]</scope>
</reference>
<dbReference type="Proteomes" id="UP001165060">
    <property type="component" value="Unassembled WGS sequence"/>
</dbReference>
<gene>
    <name evidence="2" type="ORF">TeGR_g12362</name>
</gene>
<comment type="caution">
    <text evidence="2">The sequence shown here is derived from an EMBL/GenBank/DDBJ whole genome shotgun (WGS) entry which is preliminary data.</text>
</comment>
<evidence type="ECO:0000313" key="3">
    <source>
        <dbReference type="Proteomes" id="UP001165060"/>
    </source>
</evidence>
<keyword evidence="1" id="KW-1133">Transmembrane helix</keyword>
<accession>A0ABQ6N243</accession>
<feature type="transmembrane region" description="Helical" evidence="1">
    <location>
        <begin position="173"/>
        <end position="197"/>
    </location>
</feature>
<protein>
    <recommendedName>
        <fullName evidence="4">Transmembrane protein</fullName>
    </recommendedName>
</protein>
<dbReference type="EMBL" id="BRYB01000822">
    <property type="protein sequence ID" value="GMI38402.1"/>
    <property type="molecule type" value="Genomic_DNA"/>
</dbReference>
<organism evidence="2 3">
    <name type="scientific">Tetraparma gracilis</name>
    <dbReference type="NCBI Taxonomy" id="2962635"/>
    <lineage>
        <taxon>Eukaryota</taxon>
        <taxon>Sar</taxon>
        <taxon>Stramenopiles</taxon>
        <taxon>Ochrophyta</taxon>
        <taxon>Bolidophyceae</taxon>
        <taxon>Parmales</taxon>
        <taxon>Triparmaceae</taxon>
        <taxon>Tetraparma</taxon>
    </lineage>
</organism>
<proteinExistence type="predicted"/>
<sequence length="207" mass="21303">MAAPAASPRDLPILIDRLANAADGSDARATLQDLEDLITASLPPPSSPSPADFLSLGTSLIQDYLFLSNSLSLISSERLLSGTNVSDGAAAATSLLLSLFTPSLPLHARSSLASELLAARLVEDSADRTRTVVPYLAGPFGVVGQMKWSMMLVGLSAISLHEWLATVGNMGSLAAGAFLTIAGMVATSGVVIALTVMTSPPEKVKAN</sequence>
<evidence type="ECO:0008006" key="4">
    <source>
        <dbReference type="Google" id="ProtNLM"/>
    </source>
</evidence>
<keyword evidence="1" id="KW-0812">Transmembrane</keyword>
<name>A0ABQ6N243_9STRA</name>